<dbReference type="EMBL" id="CP036275">
    <property type="protein sequence ID" value="QDU37163.1"/>
    <property type="molecule type" value="Genomic_DNA"/>
</dbReference>
<gene>
    <name evidence="3" type="ORF">Mal4_14720</name>
</gene>
<name>A0A517Z3V6_9PLAN</name>
<dbReference type="KEGG" id="mri:Mal4_14720"/>
<dbReference type="AlphaFoldDB" id="A0A517Z3V6"/>
<feature type="chain" id="PRO_5021701420" evidence="2">
    <location>
        <begin position="29"/>
        <end position="439"/>
    </location>
</feature>
<dbReference type="Proteomes" id="UP000320496">
    <property type="component" value="Chromosome"/>
</dbReference>
<feature type="region of interest" description="Disordered" evidence="1">
    <location>
        <begin position="139"/>
        <end position="160"/>
    </location>
</feature>
<dbReference type="OrthoDB" id="282801at2"/>
<protein>
    <submittedName>
        <fullName evidence="3">Uncharacterized protein</fullName>
    </submittedName>
</protein>
<sequence precursor="true">MSRNLFRSLTLLPALLLLGGFDTPSAFGSSLDEAVNTVTQNVKRYLDDKGENAIAVGTISGPKTGTGRLIETKLAASLKEAGIEIVDELTADWELRGRFAIDPSGNFPYVALTVMLVDSSGVELSSFSRRFHQETARNRELLNATNAPPDAPADSDAGQIKSGVPITKTADIAVLAGTTTDLQTAVQETTTTPVTAPVEDGATPTLPEKAKARDARDEELKQALAEPSFHVVSPSTVAASDSSPFHVEIRAATTPGESFVPMNVEKDGEGRAFVPLAEGNQYGVHVINNSTFDVGVELLIDGINTLEFAENPAFRENGKWIIAAGTSGFIKGWFINSQQVDTFIVTPDQQGVAATLGRPQQIGTITATFYPAWVGDDVPAFEQLLAAGNGKGSTGRGEAEAFRGTILERQFGTQPLAIVSLNYNNPVPPVDLPGEALPE</sequence>
<keyword evidence="4" id="KW-1185">Reference proteome</keyword>
<keyword evidence="2" id="KW-0732">Signal</keyword>
<organism evidence="3 4">
    <name type="scientific">Maioricimonas rarisocia</name>
    <dbReference type="NCBI Taxonomy" id="2528026"/>
    <lineage>
        <taxon>Bacteria</taxon>
        <taxon>Pseudomonadati</taxon>
        <taxon>Planctomycetota</taxon>
        <taxon>Planctomycetia</taxon>
        <taxon>Planctomycetales</taxon>
        <taxon>Planctomycetaceae</taxon>
        <taxon>Maioricimonas</taxon>
    </lineage>
</organism>
<dbReference type="RefSeq" id="WP_145367919.1">
    <property type="nucleotide sequence ID" value="NZ_CP036275.1"/>
</dbReference>
<accession>A0A517Z3V6</accession>
<feature type="signal peptide" evidence="2">
    <location>
        <begin position="1"/>
        <end position="28"/>
    </location>
</feature>
<evidence type="ECO:0000313" key="4">
    <source>
        <dbReference type="Proteomes" id="UP000320496"/>
    </source>
</evidence>
<proteinExistence type="predicted"/>
<evidence type="ECO:0000256" key="1">
    <source>
        <dbReference type="SAM" id="MobiDB-lite"/>
    </source>
</evidence>
<reference evidence="3 4" key="1">
    <citation type="submission" date="2019-02" db="EMBL/GenBank/DDBJ databases">
        <title>Deep-cultivation of Planctomycetes and their phenomic and genomic characterization uncovers novel biology.</title>
        <authorList>
            <person name="Wiegand S."/>
            <person name="Jogler M."/>
            <person name="Boedeker C."/>
            <person name="Pinto D."/>
            <person name="Vollmers J."/>
            <person name="Rivas-Marin E."/>
            <person name="Kohn T."/>
            <person name="Peeters S.H."/>
            <person name="Heuer A."/>
            <person name="Rast P."/>
            <person name="Oberbeckmann S."/>
            <person name="Bunk B."/>
            <person name="Jeske O."/>
            <person name="Meyerdierks A."/>
            <person name="Storesund J.E."/>
            <person name="Kallscheuer N."/>
            <person name="Luecker S."/>
            <person name="Lage O.M."/>
            <person name="Pohl T."/>
            <person name="Merkel B.J."/>
            <person name="Hornburger P."/>
            <person name="Mueller R.-W."/>
            <person name="Bruemmer F."/>
            <person name="Labrenz M."/>
            <person name="Spormann A.M."/>
            <person name="Op den Camp H."/>
            <person name="Overmann J."/>
            <person name="Amann R."/>
            <person name="Jetten M.S.M."/>
            <person name="Mascher T."/>
            <person name="Medema M.H."/>
            <person name="Devos D.P."/>
            <person name="Kaster A.-K."/>
            <person name="Ovreas L."/>
            <person name="Rohde M."/>
            <person name="Galperin M.Y."/>
            <person name="Jogler C."/>
        </authorList>
    </citation>
    <scope>NUCLEOTIDE SEQUENCE [LARGE SCALE GENOMIC DNA]</scope>
    <source>
        <strain evidence="3 4">Mal4</strain>
    </source>
</reference>
<evidence type="ECO:0000256" key="2">
    <source>
        <dbReference type="SAM" id="SignalP"/>
    </source>
</evidence>
<evidence type="ECO:0000313" key="3">
    <source>
        <dbReference type="EMBL" id="QDU37163.1"/>
    </source>
</evidence>